<evidence type="ECO:0000313" key="3">
    <source>
        <dbReference type="Proteomes" id="UP000029672"/>
    </source>
</evidence>
<gene>
    <name evidence="2" type="ORF">LO80_06165</name>
</gene>
<keyword evidence="3" id="KW-1185">Reference proteome</keyword>
<organism evidence="2 3">
    <name type="scientific">Candidatus Francisella endociliophora</name>
    <dbReference type="NCBI Taxonomy" id="653937"/>
    <lineage>
        <taxon>Bacteria</taxon>
        <taxon>Pseudomonadati</taxon>
        <taxon>Pseudomonadota</taxon>
        <taxon>Gammaproteobacteria</taxon>
        <taxon>Thiotrichales</taxon>
        <taxon>Francisellaceae</taxon>
        <taxon>Francisella</taxon>
    </lineage>
</organism>
<sequence length="160" mass="16708">MKTTLYLISLAFLIIGLASCDPDDGKMRTATLTSPNSKDARTFANWGSSSVSVQTFNGVQVIAQNTGTTLLMTCPTDYTLLIQQNVANGSEVLKTCNTTGGCGEAIVVEAGIISGVSGWTSAKQSFNQTDQAGTANNVSSGGDYATGITCVKKADYSKWV</sequence>
<dbReference type="Proteomes" id="UP000029672">
    <property type="component" value="Chromosome"/>
</dbReference>
<feature type="signal peptide" evidence="1">
    <location>
        <begin position="1"/>
        <end position="20"/>
    </location>
</feature>
<name>A0A097EPW7_9GAMM</name>
<evidence type="ECO:0008006" key="4">
    <source>
        <dbReference type="Google" id="ProtNLM"/>
    </source>
</evidence>
<dbReference type="EMBL" id="CP009574">
    <property type="protein sequence ID" value="AIT09586.1"/>
    <property type="molecule type" value="Genomic_DNA"/>
</dbReference>
<proteinExistence type="predicted"/>
<dbReference type="RefSeq" id="WP_040009574.1">
    <property type="nucleotide sequence ID" value="NZ_CP009574.1"/>
</dbReference>
<dbReference type="KEGG" id="frf:LO80_06165"/>
<reference evidence="2 3" key="1">
    <citation type="submission" date="2014-10" db="EMBL/GenBank/DDBJ databases">
        <title>Whole genome sequence of Francisella endociliophora strain FSC1006, isolated from a laboratory culture of the marine ciliate Euplotes raikovi.</title>
        <authorList>
            <person name="Granberg M."/>
            <person name="Backman S."/>
            <person name="Lundmark E."/>
            <person name="Nilsson E."/>
            <person name="Karlsson E."/>
            <person name="Thelaus J."/>
            <person name="Ohrman C."/>
            <person name="Larkeryd A."/>
            <person name="Stenberg P."/>
        </authorList>
    </citation>
    <scope>NUCLEOTIDE SEQUENCE [LARGE SCALE GENOMIC DNA]</scope>
    <source>
        <strain evidence="2 3">FSC1006</strain>
    </source>
</reference>
<dbReference type="HOGENOM" id="CLU_1649635_0_0_6"/>
<evidence type="ECO:0000256" key="1">
    <source>
        <dbReference type="SAM" id="SignalP"/>
    </source>
</evidence>
<dbReference type="PROSITE" id="PS51257">
    <property type="entry name" value="PROKAR_LIPOPROTEIN"/>
    <property type="match status" value="1"/>
</dbReference>
<keyword evidence="1" id="KW-0732">Signal</keyword>
<dbReference type="AlphaFoldDB" id="A0A097EPW7"/>
<evidence type="ECO:0000313" key="2">
    <source>
        <dbReference type="EMBL" id="AIT09586.1"/>
    </source>
</evidence>
<dbReference type="STRING" id="1547445.LO80_06165"/>
<protein>
    <recommendedName>
        <fullName evidence="4">Lipoprotein</fullName>
    </recommendedName>
</protein>
<feature type="chain" id="PRO_5001930043" description="Lipoprotein" evidence="1">
    <location>
        <begin position="21"/>
        <end position="160"/>
    </location>
</feature>
<accession>A0A097EPW7</accession>